<dbReference type="Proteomes" id="UP000321947">
    <property type="component" value="Unassembled WGS sequence"/>
</dbReference>
<proteinExistence type="predicted"/>
<dbReference type="EMBL" id="SSTE01020493">
    <property type="protein sequence ID" value="KAA0033979.1"/>
    <property type="molecule type" value="Genomic_DNA"/>
</dbReference>
<comment type="caution">
    <text evidence="2">The sequence shown here is derived from an EMBL/GenBank/DDBJ whole genome shotgun (WGS) entry which is preliminary data.</text>
</comment>
<dbReference type="EMBL" id="SSTD01015517">
    <property type="protein sequence ID" value="TYK02566.1"/>
    <property type="molecule type" value="Genomic_DNA"/>
</dbReference>
<sequence>MGKIMVQYHIPCINKSYSIPFQLVFGTTPFDFVWRKESPDNDVEHLNISALKENLNVVQNRMKKLADLKRRTVQFAVGDEVYLKLRHYRQRSLARKRSEKLAPKFYGTYEIVEKVER</sequence>
<dbReference type="InterPro" id="IPR056924">
    <property type="entry name" value="SH3_Tf2-1"/>
</dbReference>
<dbReference type="Proteomes" id="UP000321393">
    <property type="component" value="Unassembled WGS sequence"/>
</dbReference>
<dbReference type="AlphaFoldDB" id="A0A5A7SXT0"/>
<dbReference type="Pfam" id="PF24626">
    <property type="entry name" value="SH3_Tf2-1"/>
    <property type="match status" value="1"/>
</dbReference>
<evidence type="ECO:0000313" key="4">
    <source>
        <dbReference type="Proteomes" id="UP000321393"/>
    </source>
</evidence>
<evidence type="ECO:0000313" key="2">
    <source>
        <dbReference type="EMBL" id="KAA0033979.1"/>
    </source>
</evidence>
<dbReference type="OrthoDB" id="5554229at2759"/>
<accession>A0A5A7SXT0</accession>
<protein>
    <submittedName>
        <fullName evidence="2">Retrotransposable element Tf2</fullName>
    </submittedName>
</protein>
<evidence type="ECO:0000313" key="5">
    <source>
        <dbReference type="Proteomes" id="UP000321947"/>
    </source>
</evidence>
<evidence type="ECO:0000313" key="3">
    <source>
        <dbReference type="EMBL" id="TYK02566.1"/>
    </source>
</evidence>
<organism evidence="2 4">
    <name type="scientific">Cucumis melo var. makuwa</name>
    <name type="common">Oriental melon</name>
    <dbReference type="NCBI Taxonomy" id="1194695"/>
    <lineage>
        <taxon>Eukaryota</taxon>
        <taxon>Viridiplantae</taxon>
        <taxon>Streptophyta</taxon>
        <taxon>Embryophyta</taxon>
        <taxon>Tracheophyta</taxon>
        <taxon>Spermatophyta</taxon>
        <taxon>Magnoliopsida</taxon>
        <taxon>eudicotyledons</taxon>
        <taxon>Gunneridae</taxon>
        <taxon>Pentapetalae</taxon>
        <taxon>rosids</taxon>
        <taxon>fabids</taxon>
        <taxon>Cucurbitales</taxon>
        <taxon>Cucurbitaceae</taxon>
        <taxon>Benincaseae</taxon>
        <taxon>Cucumis</taxon>
    </lineage>
</organism>
<gene>
    <name evidence="3" type="ORF">E5676_scaffold925G00180</name>
    <name evidence="2" type="ORF">E6C27_scaffold400G00400</name>
</gene>
<reference evidence="4 5" key="1">
    <citation type="submission" date="2019-08" db="EMBL/GenBank/DDBJ databases">
        <title>Draft genome sequences of two oriental melons (Cucumis melo L. var makuwa).</title>
        <authorList>
            <person name="Kwon S.-Y."/>
        </authorList>
    </citation>
    <scope>NUCLEOTIDE SEQUENCE [LARGE SCALE GENOMIC DNA]</scope>
    <source>
        <strain evidence="5">cv. Chang Bougi</strain>
        <strain evidence="4">cv. SW 3</strain>
        <tissue evidence="2">Leaf</tissue>
    </source>
</reference>
<name>A0A5A7SXT0_CUCMM</name>
<evidence type="ECO:0000259" key="1">
    <source>
        <dbReference type="Pfam" id="PF24626"/>
    </source>
</evidence>
<feature type="domain" description="Tf2-1-like SH3-like" evidence="1">
    <location>
        <begin position="78"/>
        <end position="116"/>
    </location>
</feature>